<dbReference type="Proteomes" id="UP000789759">
    <property type="component" value="Unassembled WGS sequence"/>
</dbReference>
<accession>A0A9N9NJY7</accession>
<evidence type="ECO:0000313" key="2">
    <source>
        <dbReference type="Proteomes" id="UP000789759"/>
    </source>
</evidence>
<protein>
    <submittedName>
        <fullName evidence="1">3295_t:CDS:1</fullName>
    </submittedName>
</protein>
<dbReference type="AlphaFoldDB" id="A0A9N9NJY7"/>
<name>A0A9N9NJY7_9GLOM</name>
<comment type="caution">
    <text evidence="1">The sequence shown here is derived from an EMBL/GenBank/DDBJ whole genome shotgun (WGS) entry which is preliminary data.</text>
</comment>
<organism evidence="1 2">
    <name type="scientific">Cetraspora pellucida</name>
    <dbReference type="NCBI Taxonomy" id="1433469"/>
    <lineage>
        <taxon>Eukaryota</taxon>
        <taxon>Fungi</taxon>
        <taxon>Fungi incertae sedis</taxon>
        <taxon>Mucoromycota</taxon>
        <taxon>Glomeromycotina</taxon>
        <taxon>Glomeromycetes</taxon>
        <taxon>Diversisporales</taxon>
        <taxon>Gigasporaceae</taxon>
        <taxon>Cetraspora</taxon>
    </lineage>
</organism>
<feature type="non-terminal residue" evidence="1">
    <location>
        <position position="398"/>
    </location>
</feature>
<keyword evidence="2" id="KW-1185">Reference proteome</keyword>
<gene>
    <name evidence="1" type="ORF">CPELLU_LOCUS14075</name>
</gene>
<dbReference type="EMBL" id="CAJVQA010016044">
    <property type="protein sequence ID" value="CAG8740735.1"/>
    <property type="molecule type" value="Genomic_DNA"/>
</dbReference>
<evidence type="ECO:0000313" key="1">
    <source>
        <dbReference type="EMBL" id="CAG8740735.1"/>
    </source>
</evidence>
<sequence length="398" mass="47322">MNNLFRDNNNSKKIRISESTRKSLQNDMNDLINTHAERNKQRDEHLSYIYNTKNLLFDNSYIWLIADAKETNDRTKELEYAKKFYEDSIATPVFGLAAYTYGKVLIEDEDMRDEVKKMFETSFFQGGYIEASKKLKEYFNDDINIFYKEKYDKKDIEGIECFYYASVLLSESNISKSNADYIMDILFFGLSKEDNNCLGLLHTMLKKNMGTRHKEKKEYVKELYDLKFSNSGLKYESINKKLLKKVEVEKKFNPEDKMKSKDLSQLKVIYKNNKASKSNSSITVVDNDDYEISAFNFLFRYKLKQKLSIDKKKHVFALKDEDAILMEIIDIKKNIIVFQDPLKKNRRIKKELNFHPQFDISPYINNLTTSSKYMYKFSRKNFENRHLDHFTCDRCFKT</sequence>
<reference evidence="1" key="1">
    <citation type="submission" date="2021-06" db="EMBL/GenBank/DDBJ databases">
        <authorList>
            <person name="Kallberg Y."/>
            <person name="Tangrot J."/>
            <person name="Rosling A."/>
        </authorList>
    </citation>
    <scope>NUCLEOTIDE SEQUENCE</scope>
    <source>
        <strain evidence="1">FL966</strain>
    </source>
</reference>
<proteinExistence type="predicted"/>